<evidence type="ECO:0000313" key="3">
    <source>
        <dbReference type="Proteomes" id="UP000053766"/>
    </source>
</evidence>
<name>A0A0D8X8N6_DICVI</name>
<dbReference type="SUPFAM" id="SSF52374">
    <property type="entry name" value="Nucleotidylyl transferase"/>
    <property type="match status" value="1"/>
</dbReference>
<dbReference type="Gene3D" id="3.10.290.10">
    <property type="entry name" value="RNA-binding S4 domain"/>
    <property type="match status" value="1"/>
</dbReference>
<dbReference type="Proteomes" id="UP000053766">
    <property type="component" value="Unassembled WGS sequence"/>
</dbReference>
<dbReference type="EMBL" id="KN718717">
    <property type="protein sequence ID" value="KJH39999.1"/>
    <property type="molecule type" value="Genomic_DNA"/>
</dbReference>
<accession>A0A0D8X8N6</accession>
<evidence type="ECO:0000313" key="2">
    <source>
        <dbReference type="EMBL" id="KJH39999.1"/>
    </source>
</evidence>
<dbReference type="OrthoDB" id="337870at2759"/>
<dbReference type="GO" id="GO:0043039">
    <property type="term" value="P:tRNA aminoacylation"/>
    <property type="evidence" value="ECO:0007669"/>
    <property type="project" value="TreeGrafter"/>
</dbReference>
<dbReference type="GO" id="GO:0003723">
    <property type="term" value="F:RNA binding"/>
    <property type="evidence" value="ECO:0007669"/>
    <property type="project" value="UniProtKB-KW"/>
</dbReference>
<evidence type="ECO:0000256" key="1">
    <source>
        <dbReference type="PROSITE-ProRule" id="PRU00182"/>
    </source>
</evidence>
<dbReference type="GO" id="GO:0005829">
    <property type="term" value="C:cytosol"/>
    <property type="evidence" value="ECO:0007669"/>
    <property type="project" value="TreeGrafter"/>
</dbReference>
<dbReference type="InterPro" id="IPR036986">
    <property type="entry name" value="S4_RNA-bd_sf"/>
</dbReference>
<reference evidence="3" key="2">
    <citation type="journal article" date="2016" name="Sci. Rep.">
        <title>Dictyocaulus viviparus genome, variome and transcriptome elucidate lungworm biology and support future intervention.</title>
        <authorList>
            <person name="McNulty S.N."/>
            <person name="Strube C."/>
            <person name="Rosa B.A."/>
            <person name="Martin J.C."/>
            <person name="Tyagi R."/>
            <person name="Choi Y.J."/>
            <person name="Wang Q."/>
            <person name="Hallsworth Pepin K."/>
            <person name="Zhang X."/>
            <person name="Ozersky P."/>
            <person name="Wilson R.K."/>
            <person name="Sternberg P.W."/>
            <person name="Gasser R.B."/>
            <person name="Mitreva M."/>
        </authorList>
    </citation>
    <scope>NUCLEOTIDE SEQUENCE [LARGE SCALE GENOMIC DNA]</scope>
    <source>
        <strain evidence="3">HannoverDv2000</strain>
    </source>
</reference>
<dbReference type="GO" id="GO:0004831">
    <property type="term" value="F:tyrosine-tRNA ligase activity"/>
    <property type="evidence" value="ECO:0007669"/>
    <property type="project" value="InterPro"/>
</dbReference>
<dbReference type="AlphaFoldDB" id="A0A0D8X8N6"/>
<protein>
    <submittedName>
        <fullName evidence="2">S4 domain protein</fullName>
    </submittedName>
</protein>
<keyword evidence="3" id="KW-1185">Reference proteome</keyword>
<dbReference type="InterPro" id="IPR024088">
    <property type="entry name" value="Tyr-tRNA-ligase_bac-type"/>
</dbReference>
<keyword evidence="1" id="KW-0694">RNA-binding</keyword>
<dbReference type="STRING" id="29172.A0A0D8X8N6"/>
<dbReference type="SUPFAM" id="SSF55174">
    <property type="entry name" value="Alpha-L RNA-binding motif"/>
    <property type="match status" value="1"/>
</dbReference>
<gene>
    <name evidence="2" type="ORF">DICVIV_14089</name>
</gene>
<reference evidence="2 3" key="1">
    <citation type="submission" date="2013-11" db="EMBL/GenBank/DDBJ databases">
        <title>Draft genome of the bovine lungworm Dictyocaulus viviparus.</title>
        <authorList>
            <person name="Mitreva M."/>
        </authorList>
    </citation>
    <scope>NUCLEOTIDE SEQUENCE [LARGE SCALE GENOMIC DNA]</scope>
    <source>
        <strain evidence="2 3">HannoverDv2000</strain>
    </source>
</reference>
<dbReference type="PANTHER" id="PTHR11766:SF0">
    <property type="entry name" value="TYROSINE--TRNA LIGASE, MITOCHONDRIAL"/>
    <property type="match status" value="1"/>
</dbReference>
<dbReference type="PROSITE" id="PS50889">
    <property type="entry name" value="S4"/>
    <property type="match status" value="1"/>
</dbReference>
<organism evidence="2 3">
    <name type="scientific">Dictyocaulus viviparus</name>
    <name type="common">Bovine lungworm</name>
    <dbReference type="NCBI Taxonomy" id="29172"/>
    <lineage>
        <taxon>Eukaryota</taxon>
        <taxon>Metazoa</taxon>
        <taxon>Ecdysozoa</taxon>
        <taxon>Nematoda</taxon>
        <taxon>Chromadorea</taxon>
        <taxon>Rhabditida</taxon>
        <taxon>Rhabditina</taxon>
        <taxon>Rhabditomorpha</taxon>
        <taxon>Strongyloidea</taxon>
        <taxon>Metastrongylidae</taxon>
        <taxon>Dictyocaulus</taxon>
    </lineage>
</organism>
<dbReference type="Gene3D" id="1.10.240.10">
    <property type="entry name" value="Tyrosyl-Transfer RNA Synthetase"/>
    <property type="match status" value="1"/>
</dbReference>
<dbReference type="PANTHER" id="PTHR11766">
    <property type="entry name" value="TYROSYL-TRNA SYNTHETASE"/>
    <property type="match status" value="1"/>
</dbReference>
<sequence>MGKTERGAVWLDSNMLSPYDYWQYFRNIDDQDATEVTKICHGKKEAEIAQSAAVSAFENEDSSLLPDYIITKEQVINGISLVNLLHNTGLKPSKSAVKRLIQGNECKVSDNTINDVNYIINLESFKGQPFIKLSAGRKRHIKVVVG</sequence>
<proteinExistence type="predicted"/>